<keyword evidence="2" id="KW-1185">Reference proteome</keyword>
<comment type="caution">
    <text evidence="1">The sequence shown here is derived from an EMBL/GenBank/DDBJ whole genome shotgun (WGS) entry which is preliminary data.</text>
</comment>
<evidence type="ECO:0000313" key="2">
    <source>
        <dbReference type="Proteomes" id="UP000315295"/>
    </source>
</evidence>
<dbReference type="AlphaFoldDB" id="A0A540KYP9"/>
<organism evidence="1 2">
    <name type="scientific">Malus baccata</name>
    <name type="common">Siberian crab apple</name>
    <name type="synonym">Pyrus baccata</name>
    <dbReference type="NCBI Taxonomy" id="106549"/>
    <lineage>
        <taxon>Eukaryota</taxon>
        <taxon>Viridiplantae</taxon>
        <taxon>Streptophyta</taxon>
        <taxon>Embryophyta</taxon>
        <taxon>Tracheophyta</taxon>
        <taxon>Spermatophyta</taxon>
        <taxon>Magnoliopsida</taxon>
        <taxon>eudicotyledons</taxon>
        <taxon>Gunneridae</taxon>
        <taxon>Pentapetalae</taxon>
        <taxon>rosids</taxon>
        <taxon>fabids</taxon>
        <taxon>Rosales</taxon>
        <taxon>Rosaceae</taxon>
        <taxon>Amygdaloideae</taxon>
        <taxon>Maleae</taxon>
        <taxon>Malus</taxon>
    </lineage>
</organism>
<protein>
    <submittedName>
        <fullName evidence="1">Uncharacterized protein</fullName>
    </submittedName>
</protein>
<sequence length="158" mass="17977">MSYSRVHSELILLDILLLSPNYYLRCFIPVVHYIKLQRAIFPKNLNRNFASHSPWNSPINHCNITTIPTLHISVVKVVDRTTWCASQHAAIRISPKPHSSSEYVGCSRQRGAVADDLKAAGPTTKYNSWWHARLRRAGGEPVQQDFETKEIQLTDSLP</sequence>
<dbReference type="Proteomes" id="UP000315295">
    <property type="component" value="Unassembled WGS sequence"/>
</dbReference>
<gene>
    <name evidence="1" type="ORF">C1H46_035090</name>
</gene>
<evidence type="ECO:0000313" key="1">
    <source>
        <dbReference type="EMBL" id="TQD79351.1"/>
    </source>
</evidence>
<proteinExistence type="predicted"/>
<accession>A0A540KYP9</accession>
<name>A0A540KYP9_MALBA</name>
<reference evidence="1 2" key="1">
    <citation type="journal article" date="2019" name="G3 (Bethesda)">
        <title>Sequencing of a Wild Apple (Malus baccata) Genome Unravels the Differences Between Cultivated and Wild Apple Species Regarding Disease Resistance and Cold Tolerance.</title>
        <authorList>
            <person name="Chen X."/>
        </authorList>
    </citation>
    <scope>NUCLEOTIDE SEQUENCE [LARGE SCALE GENOMIC DNA]</scope>
    <source>
        <strain evidence="2">cv. Shandingzi</strain>
        <tissue evidence="1">Leaves</tissue>
    </source>
</reference>
<dbReference type="EMBL" id="VIEB01000863">
    <property type="protein sequence ID" value="TQD79351.1"/>
    <property type="molecule type" value="Genomic_DNA"/>
</dbReference>